<evidence type="ECO:0000313" key="5">
    <source>
        <dbReference type="EMBL" id="THV26555.1"/>
    </source>
</evidence>
<keyword evidence="3" id="KW-0732">Signal</keyword>
<feature type="transmembrane region" description="Helical" evidence="2">
    <location>
        <begin position="434"/>
        <end position="455"/>
    </location>
</feature>
<keyword evidence="2" id="KW-0472">Membrane</keyword>
<evidence type="ECO:0000313" key="6">
    <source>
        <dbReference type="Proteomes" id="UP000305792"/>
    </source>
</evidence>
<dbReference type="EMBL" id="STGX01000014">
    <property type="protein sequence ID" value="THV26555.1"/>
    <property type="molecule type" value="Genomic_DNA"/>
</dbReference>
<evidence type="ECO:0000256" key="3">
    <source>
        <dbReference type="SAM" id="SignalP"/>
    </source>
</evidence>
<organism evidence="5 6">
    <name type="scientific">Glycomyces paridis</name>
    <dbReference type="NCBI Taxonomy" id="2126555"/>
    <lineage>
        <taxon>Bacteria</taxon>
        <taxon>Bacillati</taxon>
        <taxon>Actinomycetota</taxon>
        <taxon>Actinomycetes</taxon>
        <taxon>Glycomycetales</taxon>
        <taxon>Glycomycetaceae</taxon>
        <taxon>Glycomyces</taxon>
    </lineage>
</organism>
<dbReference type="AlphaFoldDB" id="A0A4S8PAI2"/>
<feature type="signal peptide" evidence="3">
    <location>
        <begin position="1"/>
        <end position="26"/>
    </location>
</feature>
<dbReference type="Proteomes" id="UP000305792">
    <property type="component" value="Unassembled WGS sequence"/>
</dbReference>
<dbReference type="RefSeq" id="WP_136531184.1">
    <property type="nucleotide sequence ID" value="NZ_STGX01000014.1"/>
</dbReference>
<name>A0A4S8PAI2_9ACTN</name>
<reference evidence="5 6" key="1">
    <citation type="journal article" date="2018" name="Int. J. Syst. Evol. Microbiol.">
        <title>Glycomyces paridis sp. nov., isolated from the medicinal plant Paris polyphylla.</title>
        <authorList>
            <person name="Fang X.M."/>
            <person name="Bai J.L."/>
            <person name="Su J."/>
            <person name="Zhao L.L."/>
            <person name="Liu H.Y."/>
            <person name="Ma B.P."/>
            <person name="Zhang Y.Q."/>
            <person name="Yu L.Y."/>
        </authorList>
    </citation>
    <scope>NUCLEOTIDE SEQUENCE [LARGE SCALE GENOMIC DNA]</scope>
    <source>
        <strain evidence="5 6">CPCC 204357</strain>
    </source>
</reference>
<dbReference type="Pfam" id="PF04213">
    <property type="entry name" value="HtaA"/>
    <property type="match status" value="2"/>
</dbReference>
<protein>
    <recommendedName>
        <fullName evidence="4">Htaa domain-containing protein</fullName>
    </recommendedName>
</protein>
<feature type="chain" id="PRO_5020821536" description="Htaa domain-containing protein" evidence="3">
    <location>
        <begin position="27"/>
        <end position="462"/>
    </location>
</feature>
<keyword evidence="6" id="KW-1185">Reference proteome</keyword>
<evidence type="ECO:0000256" key="1">
    <source>
        <dbReference type="SAM" id="MobiDB-lite"/>
    </source>
</evidence>
<comment type="caution">
    <text evidence="5">The sequence shown here is derived from an EMBL/GenBank/DDBJ whole genome shotgun (WGS) entry which is preliminary data.</text>
</comment>
<feature type="region of interest" description="Disordered" evidence="1">
    <location>
        <begin position="395"/>
        <end position="423"/>
    </location>
</feature>
<sequence>MKSPTRKRIAGLAALVVGAGAAVAFAAAPAAAQTATKYEIVDGSVTWGVKASFRNYITGPIAHGEITVSDGAAQNGDGTFTFGGAEGVTDLGAQTYTAATEGGVHFYGHDGALDLLLENIEFTADHGSYSGEIIADVTSLGEPSQDVVIAEFDYSGVASPWTNTDGFARLDDVPTTLTEAGAEAFAGFYSAGTALDPVSIAIKTDMNAPIDPPTTEEPTDTEEPTETTEEPTGEPATVYEVTGGAADWGVKQSFRDYVTGPIAHGEITVLDPAADNGDGTYRFPDASGAFTAETCALDASFEGGVNFYGHDGELDLDLVDLRVASVDGGLALYSGEALIANVAVERLAVADGAIGVDAAPATVAAAGVDFFGGFYPEGTDLDAVSFTVELADAPDTTCEPTGNPGGGTGGDDDPTATDVAGAGTPKLPVTGSPLMIVLVAAAVLLAGGAGAMILARRRAVQV</sequence>
<feature type="compositionally biased region" description="Acidic residues" evidence="1">
    <location>
        <begin position="217"/>
        <end position="232"/>
    </location>
</feature>
<dbReference type="InterPro" id="IPR007331">
    <property type="entry name" value="Htaa"/>
</dbReference>
<keyword evidence="2" id="KW-1133">Transmembrane helix</keyword>
<evidence type="ECO:0000256" key="2">
    <source>
        <dbReference type="SAM" id="Phobius"/>
    </source>
</evidence>
<keyword evidence="2" id="KW-0812">Transmembrane</keyword>
<gene>
    <name evidence="5" type="ORF">E9998_18545</name>
</gene>
<feature type="domain" description="Htaa" evidence="4">
    <location>
        <begin position="244"/>
        <end position="387"/>
    </location>
</feature>
<feature type="domain" description="Htaa" evidence="4">
    <location>
        <begin position="42"/>
        <end position="200"/>
    </location>
</feature>
<dbReference type="OrthoDB" id="7210788at2"/>
<accession>A0A4S8PAI2</accession>
<feature type="region of interest" description="Disordered" evidence="1">
    <location>
        <begin position="205"/>
        <end position="234"/>
    </location>
</feature>
<evidence type="ECO:0000259" key="4">
    <source>
        <dbReference type="Pfam" id="PF04213"/>
    </source>
</evidence>
<proteinExistence type="predicted"/>